<evidence type="ECO:0000256" key="1">
    <source>
        <dbReference type="ARBA" id="ARBA00007452"/>
    </source>
</evidence>
<keyword evidence="5 7" id="KW-0234">DNA repair</keyword>
<accession>A0AA35G8U2</accession>
<feature type="domain" description="DNA replication/recombination mediator RecO N-terminal" evidence="8">
    <location>
        <begin position="1"/>
        <end position="79"/>
    </location>
</feature>
<gene>
    <name evidence="7 9" type="primary">recO</name>
    <name evidence="9" type="ORF">caldi_24900</name>
</gene>
<dbReference type="Pfam" id="PF11967">
    <property type="entry name" value="RecO_N"/>
    <property type="match status" value="1"/>
</dbReference>
<comment type="similarity">
    <text evidence="1 7">Belongs to the RecO family.</text>
</comment>
<dbReference type="SUPFAM" id="SSF57863">
    <property type="entry name" value="ArfGap/RecO-like zinc finger"/>
    <property type="match status" value="1"/>
</dbReference>
<dbReference type="Proteomes" id="UP001163687">
    <property type="component" value="Chromosome"/>
</dbReference>
<reference evidence="9" key="1">
    <citation type="submission" date="2022-03" db="EMBL/GenBank/DDBJ databases">
        <title>Complete genome sequence of Caldinitratiruptor microaerophilus.</title>
        <authorList>
            <person name="Mukaiyama R."/>
            <person name="Nishiyama T."/>
            <person name="Ueda K."/>
        </authorList>
    </citation>
    <scope>NUCLEOTIDE SEQUENCE</scope>
    <source>
        <strain evidence="9">JCM 16183</strain>
    </source>
</reference>
<dbReference type="HAMAP" id="MF_00201">
    <property type="entry name" value="RecO"/>
    <property type="match status" value="1"/>
</dbReference>
<evidence type="ECO:0000256" key="2">
    <source>
        <dbReference type="ARBA" id="ARBA00021310"/>
    </source>
</evidence>
<dbReference type="GO" id="GO:0006310">
    <property type="term" value="P:DNA recombination"/>
    <property type="evidence" value="ECO:0007669"/>
    <property type="project" value="UniProtKB-UniRule"/>
</dbReference>
<dbReference type="Gene3D" id="2.40.50.140">
    <property type="entry name" value="Nucleic acid-binding proteins"/>
    <property type="match status" value="1"/>
</dbReference>
<dbReference type="InterPro" id="IPR003717">
    <property type="entry name" value="RecO"/>
</dbReference>
<dbReference type="InterPro" id="IPR022572">
    <property type="entry name" value="DNA_rep/recomb_RecO_N"/>
</dbReference>
<dbReference type="SUPFAM" id="SSF50249">
    <property type="entry name" value="Nucleic acid-binding proteins"/>
    <property type="match status" value="1"/>
</dbReference>
<evidence type="ECO:0000256" key="6">
    <source>
        <dbReference type="ARBA" id="ARBA00033409"/>
    </source>
</evidence>
<name>A0AA35G8U2_9FIRM</name>
<keyword evidence="4 7" id="KW-0233">DNA recombination</keyword>
<dbReference type="PANTHER" id="PTHR33991">
    <property type="entry name" value="DNA REPAIR PROTEIN RECO"/>
    <property type="match status" value="1"/>
</dbReference>
<evidence type="ECO:0000256" key="4">
    <source>
        <dbReference type="ARBA" id="ARBA00023172"/>
    </source>
</evidence>
<proteinExistence type="inferred from homology"/>
<dbReference type="GO" id="GO:0043590">
    <property type="term" value="C:bacterial nucleoid"/>
    <property type="evidence" value="ECO:0007669"/>
    <property type="project" value="TreeGrafter"/>
</dbReference>
<comment type="function">
    <text evidence="7">Involved in DNA repair and RecF pathway recombination.</text>
</comment>
<dbReference type="RefSeq" id="WP_264842050.1">
    <property type="nucleotide sequence ID" value="NZ_AP025628.1"/>
</dbReference>
<organism evidence="9 10">
    <name type="scientific">Caldinitratiruptor microaerophilus</name>
    <dbReference type="NCBI Taxonomy" id="671077"/>
    <lineage>
        <taxon>Bacteria</taxon>
        <taxon>Bacillati</taxon>
        <taxon>Bacillota</taxon>
        <taxon>Clostridia</taxon>
        <taxon>Eubacteriales</taxon>
        <taxon>Symbiobacteriaceae</taxon>
        <taxon>Caldinitratiruptor</taxon>
    </lineage>
</organism>
<evidence type="ECO:0000313" key="10">
    <source>
        <dbReference type="Proteomes" id="UP001163687"/>
    </source>
</evidence>
<dbReference type="NCBIfam" id="TIGR00613">
    <property type="entry name" value="reco"/>
    <property type="match status" value="1"/>
</dbReference>
<dbReference type="EMBL" id="AP025628">
    <property type="protein sequence ID" value="BDG61400.1"/>
    <property type="molecule type" value="Genomic_DNA"/>
</dbReference>
<evidence type="ECO:0000313" key="9">
    <source>
        <dbReference type="EMBL" id="BDG61400.1"/>
    </source>
</evidence>
<dbReference type="InterPro" id="IPR012340">
    <property type="entry name" value="NA-bd_OB-fold"/>
</dbReference>
<dbReference type="AlphaFoldDB" id="A0AA35G8U2"/>
<evidence type="ECO:0000256" key="3">
    <source>
        <dbReference type="ARBA" id="ARBA00022763"/>
    </source>
</evidence>
<evidence type="ECO:0000256" key="5">
    <source>
        <dbReference type="ARBA" id="ARBA00023204"/>
    </source>
</evidence>
<dbReference type="KEGG" id="cmic:caldi_24900"/>
<dbReference type="GO" id="GO:0006302">
    <property type="term" value="P:double-strand break repair"/>
    <property type="evidence" value="ECO:0007669"/>
    <property type="project" value="TreeGrafter"/>
</dbReference>
<dbReference type="Gene3D" id="1.20.1440.120">
    <property type="entry name" value="Recombination protein O, C-terminal domain"/>
    <property type="match status" value="1"/>
</dbReference>
<dbReference type="Pfam" id="PF02565">
    <property type="entry name" value="RecO_C"/>
    <property type="match status" value="1"/>
</dbReference>
<evidence type="ECO:0000259" key="8">
    <source>
        <dbReference type="Pfam" id="PF11967"/>
    </source>
</evidence>
<keyword evidence="3 7" id="KW-0227">DNA damage</keyword>
<evidence type="ECO:0000256" key="7">
    <source>
        <dbReference type="HAMAP-Rule" id="MF_00201"/>
    </source>
</evidence>
<dbReference type="InterPro" id="IPR037278">
    <property type="entry name" value="ARFGAP/RecO"/>
</dbReference>
<dbReference type="PANTHER" id="PTHR33991:SF1">
    <property type="entry name" value="DNA REPAIR PROTEIN RECO"/>
    <property type="match status" value="1"/>
</dbReference>
<sequence>MAEYNVEAIVVRVKAFGEADRLVHLLTREAGKLRVVARGARRPKSRFTPAMQLFTHCQVQCYRGRTLDGVRQVQILESFRALREDLERMAHATYACEMADELVLERQPAEAVFSLLLELLRTLASPDSVPGPALAAFQLQLLALSGFRPELGQCVACGSPVTGAHVRLSPAEGGILCERCAAGAGPVLRVARGALEAMRFLQGAGVGRAGVLRLQEGLWEQVRRAIEEFVEFRLERRLRSRAFLDPGWRS</sequence>
<dbReference type="InterPro" id="IPR042242">
    <property type="entry name" value="RecO_C"/>
</dbReference>
<keyword evidence="10" id="KW-1185">Reference proteome</keyword>
<protein>
    <recommendedName>
        <fullName evidence="2 7">DNA repair protein RecO</fullName>
    </recommendedName>
    <alternativeName>
        <fullName evidence="6 7">Recombination protein O</fullName>
    </alternativeName>
</protein>